<name>A0A1B1UJ34_9BRAD</name>
<gene>
    <name evidence="1" type="ORF">LMTR13_23630</name>
</gene>
<reference evidence="1 2" key="1">
    <citation type="submission" date="2016-07" db="EMBL/GenBank/DDBJ databases">
        <title>Complete genome sequence of Bradyrhizobium icense LMTR 13T, a potential inoculant strain isolated from lima bean (Phaseolus lunatus) in Peru.</title>
        <authorList>
            <person name="Ormeno-Orrillo E."/>
            <person name="Duran D."/>
            <person name="Rogel M.A."/>
            <person name="Rey L."/>
            <person name="Imperial J."/>
            <person name="Ruiz-Argueso T."/>
            <person name="Martinez-Romero E."/>
        </authorList>
    </citation>
    <scope>NUCLEOTIDE SEQUENCE [LARGE SCALE GENOMIC DNA]</scope>
    <source>
        <strain evidence="1 2">LMTR 13</strain>
    </source>
</reference>
<dbReference type="STRING" id="1274631.LMTR13_23630"/>
<keyword evidence="2" id="KW-1185">Reference proteome</keyword>
<evidence type="ECO:0008006" key="3">
    <source>
        <dbReference type="Google" id="ProtNLM"/>
    </source>
</evidence>
<proteinExistence type="predicted"/>
<accession>A0A1B1UJ34</accession>
<dbReference type="RefSeq" id="WP_065729909.1">
    <property type="nucleotide sequence ID" value="NZ_CP016428.1"/>
</dbReference>
<dbReference type="AlphaFoldDB" id="A0A1B1UJ34"/>
<dbReference type="Gene3D" id="3.40.50.300">
    <property type="entry name" value="P-loop containing nucleotide triphosphate hydrolases"/>
    <property type="match status" value="1"/>
</dbReference>
<dbReference type="SUPFAM" id="SSF52540">
    <property type="entry name" value="P-loop containing nucleoside triphosphate hydrolases"/>
    <property type="match status" value="1"/>
</dbReference>
<organism evidence="1 2">
    <name type="scientific">Bradyrhizobium icense</name>
    <dbReference type="NCBI Taxonomy" id="1274631"/>
    <lineage>
        <taxon>Bacteria</taxon>
        <taxon>Pseudomonadati</taxon>
        <taxon>Pseudomonadota</taxon>
        <taxon>Alphaproteobacteria</taxon>
        <taxon>Hyphomicrobiales</taxon>
        <taxon>Nitrobacteraceae</taxon>
        <taxon>Bradyrhizobium</taxon>
    </lineage>
</organism>
<protein>
    <recommendedName>
        <fullName evidence="3">AAA family ATPase</fullName>
    </recommendedName>
</protein>
<dbReference type="Proteomes" id="UP000092839">
    <property type="component" value="Chromosome"/>
</dbReference>
<dbReference type="KEGG" id="bic:LMTR13_23630"/>
<dbReference type="InterPro" id="IPR027417">
    <property type="entry name" value="P-loop_NTPase"/>
</dbReference>
<evidence type="ECO:0000313" key="1">
    <source>
        <dbReference type="EMBL" id="ANW02707.1"/>
    </source>
</evidence>
<dbReference type="EMBL" id="CP016428">
    <property type="protein sequence ID" value="ANW02707.1"/>
    <property type="molecule type" value="Genomic_DNA"/>
</dbReference>
<sequence length="178" mass="19277">MSLLLCFSGQIGSGKSSVSIAVAAALGCRRTGFGDYLRSEIARLGGDPNDRKALQDLGQKRVEDDSAAFCRDVLAAGGFQAGDDFVIDGIRHVAIFEILATVGKPSEARLLYLGAPETTRNVRVQSRDDAQDFVRASTHHVETELQDALPQRADAVIDADQPFDRVVADCLELVRSWQ</sequence>
<evidence type="ECO:0000313" key="2">
    <source>
        <dbReference type="Proteomes" id="UP000092839"/>
    </source>
</evidence>
<dbReference type="OrthoDB" id="8444496at2"/>